<dbReference type="EMBL" id="GL877090">
    <property type="protein sequence ID" value="KLU93085.1"/>
    <property type="molecule type" value="Genomic_DNA"/>
</dbReference>
<dbReference type="VEuPathDB" id="FungiDB:MAPG_12026"/>
<dbReference type="EMBL" id="ADBL01003025">
    <property type="status" value="NOT_ANNOTATED_CDS"/>
    <property type="molecule type" value="Genomic_DNA"/>
</dbReference>
<evidence type="ECO:0000313" key="2">
    <source>
        <dbReference type="EMBL" id="KLU93085.1"/>
    </source>
</evidence>
<feature type="domain" description="Berberine/berberine-like" evidence="1">
    <location>
        <begin position="227"/>
        <end position="262"/>
    </location>
</feature>
<accession>A0A0C4EGP4</accession>
<gene>
    <name evidence="2" type="ORF">MAPG_12026</name>
</gene>
<reference evidence="2" key="1">
    <citation type="submission" date="2010-05" db="EMBL/GenBank/DDBJ databases">
        <title>The Genome Sequence of Magnaporthe poae strain ATCC 64411.</title>
        <authorList>
            <consortium name="The Broad Institute Genome Sequencing Platform"/>
            <consortium name="Broad Institute Genome Sequencing Center for Infectious Disease"/>
            <person name="Ma L.-J."/>
            <person name="Dead R."/>
            <person name="Young S."/>
            <person name="Zeng Q."/>
            <person name="Koehrsen M."/>
            <person name="Alvarado L."/>
            <person name="Berlin A."/>
            <person name="Chapman S.B."/>
            <person name="Chen Z."/>
            <person name="Freedman E."/>
            <person name="Gellesch M."/>
            <person name="Goldberg J."/>
            <person name="Griggs A."/>
            <person name="Gujja S."/>
            <person name="Heilman E.R."/>
            <person name="Heiman D."/>
            <person name="Hepburn T."/>
            <person name="Howarth C."/>
            <person name="Jen D."/>
            <person name="Larson L."/>
            <person name="Mehta T."/>
            <person name="Neiman D."/>
            <person name="Pearson M."/>
            <person name="Roberts A."/>
            <person name="Saif S."/>
            <person name="Shea T."/>
            <person name="Shenoy N."/>
            <person name="Sisk P."/>
            <person name="Stolte C."/>
            <person name="Sykes S."/>
            <person name="Walk T."/>
            <person name="White J."/>
            <person name="Yandava C."/>
            <person name="Haas B."/>
            <person name="Nusbaum C."/>
            <person name="Birren B."/>
        </authorList>
    </citation>
    <scope>NUCLEOTIDE SEQUENCE</scope>
    <source>
        <strain evidence="2">ATCC 64411</strain>
    </source>
</reference>
<organism evidence="3 4">
    <name type="scientific">Magnaporthiopsis poae (strain ATCC 64411 / 73-15)</name>
    <name type="common">Kentucky bluegrass fungus</name>
    <name type="synonym">Magnaporthe poae</name>
    <dbReference type="NCBI Taxonomy" id="644358"/>
    <lineage>
        <taxon>Eukaryota</taxon>
        <taxon>Fungi</taxon>
        <taxon>Dikarya</taxon>
        <taxon>Ascomycota</taxon>
        <taxon>Pezizomycotina</taxon>
        <taxon>Sordariomycetes</taxon>
        <taxon>Sordariomycetidae</taxon>
        <taxon>Magnaporthales</taxon>
        <taxon>Magnaporthaceae</taxon>
        <taxon>Magnaporthiopsis</taxon>
    </lineage>
</organism>
<dbReference type="AlphaFoldDB" id="A0A0C4EGP4"/>
<keyword evidence="4" id="KW-1185">Reference proteome</keyword>
<dbReference type="OMA" id="GAENHER"/>
<evidence type="ECO:0000313" key="3">
    <source>
        <dbReference type="EnsemblFungi" id="MAPG_12026T0"/>
    </source>
</evidence>
<name>A0A0C4EGP4_MAGP6</name>
<reference evidence="2" key="3">
    <citation type="submission" date="2011-03" db="EMBL/GenBank/DDBJ databases">
        <title>Annotation of Magnaporthe poae ATCC 64411.</title>
        <authorList>
            <person name="Ma L.-J."/>
            <person name="Dead R."/>
            <person name="Young S.K."/>
            <person name="Zeng Q."/>
            <person name="Gargeya S."/>
            <person name="Fitzgerald M."/>
            <person name="Haas B."/>
            <person name="Abouelleil A."/>
            <person name="Alvarado L."/>
            <person name="Arachchi H.M."/>
            <person name="Berlin A."/>
            <person name="Brown A."/>
            <person name="Chapman S.B."/>
            <person name="Chen Z."/>
            <person name="Dunbar C."/>
            <person name="Freedman E."/>
            <person name="Gearin G."/>
            <person name="Gellesch M."/>
            <person name="Goldberg J."/>
            <person name="Griggs A."/>
            <person name="Gujja S."/>
            <person name="Heiman D."/>
            <person name="Howarth C."/>
            <person name="Larson L."/>
            <person name="Lui A."/>
            <person name="MacDonald P.J.P."/>
            <person name="Mehta T."/>
            <person name="Montmayeur A."/>
            <person name="Murphy C."/>
            <person name="Neiman D."/>
            <person name="Pearson M."/>
            <person name="Priest M."/>
            <person name="Roberts A."/>
            <person name="Saif S."/>
            <person name="Shea T."/>
            <person name="Shenoy N."/>
            <person name="Sisk P."/>
            <person name="Stolte C."/>
            <person name="Sykes S."/>
            <person name="Yandava C."/>
            <person name="Wortman J."/>
            <person name="Nusbaum C."/>
            <person name="Birren B."/>
        </authorList>
    </citation>
    <scope>NUCLEOTIDE SEQUENCE</scope>
    <source>
        <strain evidence="2">ATCC 64411</strain>
    </source>
</reference>
<protein>
    <submittedName>
        <fullName evidence="2">FAD binding domain-containing protein</fullName>
    </submittedName>
</protein>
<dbReference type="GO" id="GO:0016491">
    <property type="term" value="F:oxidoreductase activity"/>
    <property type="evidence" value="ECO:0007669"/>
    <property type="project" value="InterPro"/>
</dbReference>
<sequence>MSLYSLAGPTTTQVVQAYAELGMVGLNEDLDAHNFMYVGDMPIFGGGFLGSFVYHAKAPANPQDIPPVFANITSIPGSLQTTTDNANTSQRLREIEEKYGQRKGWHAITIRLTEDTADLLRDVVLAEFQAHVATLRAAAAGLGIEDAALVPGMSWHVITKTTLRAMQRNGGNVLGLSVEDGPYIHMNTIHTWSRPELDGPVEAGMANLVARINEGAAARGLAYRYKYMNYANKAQKVYEGYGAENHERLRQVAAQYDPNGVLKALWKGYFEL</sequence>
<reference evidence="3" key="5">
    <citation type="submission" date="2015-06" db="UniProtKB">
        <authorList>
            <consortium name="EnsemblFungi"/>
        </authorList>
    </citation>
    <scope>IDENTIFICATION</scope>
    <source>
        <strain evidence="3">ATCC 64411</strain>
    </source>
</reference>
<proteinExistence type="predicted"/>
<evidence type="ECO:0000259" key="1">
    <source>
        <dbReference type="Pfam" id="PF08031"/>
    </source>
</evidence>
<dbReference type="InterPro" id="IPR012951">
    <property type="entry name" value="BBE"/>
</dbReference>
<dbReference type="EnsemblFungi" id="MAPG_12026T0">
    <property type="protein sequence ID" value="MAPG_12026T0"/>
    <property type="gene ID" value="MAPG_12026"/>
</dbReference>
<evidence type="ECO:0000313" key="4">
    <source>
        <dbReference type="Proteomes" id="UP000011715"/>
    </source>
</evidence>
<dbReference type="STRING" id="644358.A0A0C4EGP4"/>
<dbReference type="OrthoDB" id="2151789at2759"/>
<dbReference type="GO" id="GO:0050660">
    <property type="term" value="F:flavin adenine dinucleotide binding"/>
    <property type="evidence" value="ECO:0007669"/>
    <property type="project" value="InterPro"/>
</dbReference>
<dbReference type="eggNOG" id="KOG1231">
    <property type="taxonomic scope" value="Eukaryota"/>
</dbReference>
<reference evidence="3" key="4">
    <citation type="journal article" date="2015" name="G3 (Bethesda)">
        <title>Genome sequences of three phytopathogenic species of the Magnaporthaceae family of fungi.</title>
        <authorList>
            <person name="Okagaki L.H."/>
            <person name="Nunes C.C."/>
            <person name="Sailsbery J."/>
            <person name="Clay B."/>
            <person name="Brown D."/>
            <person name="John T."/>
            <person name="Oh Y."/>
            <person name="Young N."/>
            <person name="Fitzgerald M."/>
            <person name="Haas B.J."/>
            <person name="Zeng Q."/>
            <person name="Young S."/>
            <person name="Adiconis X."/>
            <person name="Fan L."/>
            <person name="Levin J.Z."/>
            <person name="Mitchell T.K."/>
            <person name="Okubara P.A."/>
            <person name="Farman M.L."/>
            <person name="Kohn L.M."/>
            <person name="Birren B."/>
            <person name="Ma L.-J."/>
            <person name="Dean R.A."/>
        </authorList>
    </citation>
    <scope>NUCLEOTIDE SEQUENCE</scope>
    <source>
        <strain evidence="3">ATCC 64411 / 73-15</strain>
    </source>
</reference>
<reference evidence="4" key="2">
    <citation type="submission" date="2010-05" db="EMBL/GenBank/DDBJ databases">
        <title>The genome sequence of Magnaporthe poae strain ATCC 64411.</title>
        <authorList>
            <person name="Ma L.-J."/>
            <person name="Dead R."/>
            <person name="Young S."/>
            <person name="Zeng Q."/>
            <person name="Koehrsen M."/>
            <person name="Alvarado L."/>
            <person name="Berlin A."/>
            <person name="Chapman S.B."/>
            <person name="Chen Z."/>
            <person name="Freedman E."/>
            <person name="Gellesch M."/>
            <person name="Goldberg J."/>
            <person name="Griggs A."/>
            <person name="Gujja S."/>
            <person name="Heilman E.R."/>
            <person name="Heiman D."/>
            <person name="Hepburn T."/>
            <person name="Howarth C."/>
            <person name="Jen D."/>
            <person name="Larson L."/>
            <person name="Mehta T."/>
            <person name="Neiman D."/>
            <person name="Pearson M."/>
            <person name="Roberts A."/>
            <person name="Saif S."/>
            <person name="Shea T."/>
            <person name="Shenoy N."/>
            <person name="Sisk P."/>
            <person name="Stolte C."/>
            <person name="Sykes S."/>
            <person name="Walk T."/>
            <person name="White J."/>
            <person name="Yandava C."/>
            <person name="Haas B."/>
            <person name="Nusbaum C."/>
            <person name="Birren B."/>
        </authorList>
    </citation>
    <scope>NUCLEOTIDE SEQUENCE [LARGE SCALE GENOMIC DNA]</scope>
    <source>
        <strain evidence="4">ATCC 64411 / 73-15</strain>
    </source>
</reference>
<dbReference type="Pfam" id="PF08031">
    <property type="entry name" value="BBE"/>
    <property type="match status" value="1"/>
</dbReference>
<dbReference type="Proteomes" id="UP000011715">
    <property type="component" value="Unassembled WGS sequence"/>
</dbReference>